<protein>
    <submittedName>
        <fullName evidence="2">Uncharacterized protein</fullName>
    </submittedName>
</protein>
<dbReference type="OrthoDB" id="10662881at2759"/>
<keyword evidence="1" id="KW-0175">Coiled coil</keyword>
<sequence length="585" mass="68908">MHLQSLGFQQQIDVNELAIILDKDAKSRALFEFLIGNIGTEIQNFEKKSYENIYNDIQRNQIIRVLDQEPDTNLQIKELENEIMILDAQTELITNKMESQNNRESLAGNKNDQQQMIDQIIREQGIKVNDACEQVELETLEIQEFSSKFIDEYISLSQQEQTQHQQYVLKALLEQNKDKILVQTLNNVSYQLDNYLKENQEWISEILNQLRVNTQNRVDIQQLRQDSEQNDSDEIEQIELEKKSLLSEMELCHNQLFKVWKDNLTHQISYQRWKQTFESLEKLKKTKKSFSALPQAAKSEVDNDKFAIIQEQFKETFEQVLFQHKEQLDLKFDILNQEIIAKTELLQDNQADQILLQNIKQVEQRMTEVQSIVNLAQILVEWDQYETQIIFDKLQRLVELCQQISVTQEQKEGDLNDTLKVYHEMNNDRATLDGRDKLLVGVSNLIEKFSPESKTHKGNKDLFMYKQDLLDQMEEIASKERQLKEQNQVENIDKNLMSTIYEILKQSKSLKKGEILGHYMASDDQYKLLTMLLNQLQSNLSDQSRILKDDQIMNQVQKNGLIIRQEEVITDFLNHKSEKIKAILK</sequence>
<accession>A0A078B6C3</accession>
<feature type="coiled-coil region" evidence="1">
    <location>
        <begin position="228"/>
        <end position="255"/>
    </location>
</feature>
<dbReference type="EMBL" id="CCKQ01016967">
    <property type="protein sequence ID" value="CDW88857.1"/>
    <property type="molecule type" value="Genomic_DNA"/>
</dbReference>
<gene>
    <name evidence="2" type="primary">Contig14108.g15038</name>
    <name evidence="2" type="ORF">STYLEM_17982</name>
</gene>
<keyword evidence="3" id="KW-1185">Reference proteome</keyword>
<dbReference type="AlphaFoldDB" id="A0A078B6C3"/>
<evidence type="ECO:0000313" key="2">
    <source>
        <dbReference type="EMBL" id="CDW88857.1"/>
    </source>
</evidence>
<dbReference type="InParanoid" id="A0A078B6C3"/>
<proteinExistence type="predicted"/>
<organism evidence="2 3">
    <name type="scientific">Stylonychia lemnae</name>
    <name type="common">Ciliate</name>
    <dbReference type="NCBI Taxonomy" id="5949"/>
    <lineage>
        <taxon>Eukaryota</taxon>
        <taxon>Sar</taxon>
        <taxon>Alveolata</taxon>
        <taxon>Ciliophora</taxon>
        <taxon>Intramacronucleata</taxon>
        <taxon>Spirotrichea</taxon>
        <taxon>Stichotrichia</taxon>
        <taxon>Sporadotrichida</taxon>
        <taxon>Oxytrichidae</taxon>
        <taxon>Stylonychinae</taxon>
        <taxon>Stylonychia</taxon>
    </lineage>
</organism>
<name>A0A078B6C3_STYLE</name>
<evidence type="ECO:0000256" key="1">
    <source>
        <dbReference type="SAM" id="Coils"/>
    </source>
</evidence>
<dbReference type="Proteomes" id="UP000039865">
    <property type="component" value="Unassembled WGS sequence"/>
</dbReference>
<evidence type="ECO:0000313" key="3">
    <source>
        <dbReference type="Proteomes" id="UP000039865"/>
    </source>
</evidence>
<reference evidence="2 3" key="1">
    <citation type="submission" date="2014-06" db="EMBL/GenBank/DDBJ databases">
        <authorList>
            <person name="Swart Estienne"/>
        </authorList>
    </citation>
    <scope>NUCLEOTIDE SEQUENCE [LARGE SCALE GENOMIC DNA]</scope>
    <source>
        <strain evidence="2 3">130c</strain>
    </source>
</reference>